<dbReference type="CDD" id="cd04501">
    <property type="entry name" value="SGNH_hydrolase_like_4"/>
    <property type="match status" value="1"/>
</dbReference>
<proteinExistence type="predicted"/>
<dbReference type="GO" id="GO:0016787">
    <property type="term" value="F:hydrolase activity"/>
    <property type="evidence" value="ECO:0007669"/>
    <property type="project" value="UniProtKB-KW"/>
</dbReference>
<evidence type="ECO:0000313" key="4">
    <source>
        <dbReference type="Proteomes" id="UP001153642"/>
    </source>
</evidence>
<evidence type="ECO:0000313" key="3">
    <source>
        <dbReference type="EMBL" id="MDG3584976.1"/>
    </source>
</evidence>
<feature type="domain" description="SGNH hydrolase-type esterase" evidence="2">
    <location>
        <begin position="50"/>
        <end position="213"/>
    </location>
</feature>
<dbReference type="RefSeq" id="WP_277898709.1">
    <property type="nucleotide sequence ID" value="NZ_JAPMUA010000001.1"/>
</dbReference>
<reference evidence="3" key="1">
    <citation type="submission" date="2022-11" db="EMBL/GenBank/DDBJ databases">
        <title>High-quality draft genome sequence of Galbibacter sp. strain CMA-7.</title>
        <authorList>
            <person name="Wei L."/>
            <person name="Dong C."/>
            <person name="Shao Z."/>
        </authorList>
    </citation>
    <scope>NUCLEOTIDE SEQUENCE</scope>
    <source>
        <strain evidence="3">CMA-7</strain>
    </source>
</reference>
<feature type="chain" id="PRO_5047491893" evidence="1">
    <location>
        <begin position="19"/>
        <end position="228"/>
    </location>
</feature>
<feature type="signal peptide" evidence="1">
    <location>
        <begin position="1"/>
        <end position="18"/>
    </location>
</feature>
<evidence type="ECO:0000259" key="2">
    <source>
        <dbReference type="Pfam" id="PF13472"/>
    </source>
</evidence>
<comment type="caution">
    <text evidence="3">The sequence shown here is derived from an EMBL/GenBank/DDBJ whole genome shotgun (WGS) entry which is preliminary data.</text>
</comment>
<keyword evidence="4" id="KW-1185">Reference proteome</keyword>
<evidence type="ECO:0000256" key="1">
    <source>
        <dbReference type="SAM" id="SignalP"/>
    </source>
</evidence>
<dbReference type="InterPro" id="IPR013830">
    <property type="entry name" value="SGNH_hydro"/>
</dbReference>
<dbReference type="Proteomes" id="UP001153642">
    <property type="component" value="Unassembled WGS sequence"/>
</dbReference>
<protein>
    <submittedName>
        <fullName evidence="3">SGNH/GDSL hydrolase family protein</fullName>
    </submittedName>
</protein>
<dbReference type="EMBL" id="JAPMUA010000001">
    <property type="protein sequence ID" value="MDG3584976.1"/>
    <property type="molecule type" value="Genomic_DNA"/>
</dbReference>
<keyword evidence="1" id="KW-0732">Signal</keyword>
<accession>A0ABT6FPF1</accession>
<name>A0ABT6FPF1_9FLAO</name>
<organism evidence="3 4">
    <name type="scientific">Galbibacter pacificus</name>
    <dbReference type="NCBI Taxonomy" id="2996052"/>
    <lineage>
        <taxon>Bacteria</taxon>
        <taxon>Pseudomonadati</taxon>
        <taxon>Bacteroidota</taxon>
        <taxon>Flavobacteriia</taxon>
        <taxon>Flavobacteriales</taxon>
        <taxon>Flavobacteriaceae</taxon>
        <taxon>Galbibacter</taxon>
    </lineage>
</organism>
<sequence>MKKYFLLIIMLTFLKSFAQQTAVEFANFKKYKTENEALNAPAANENRVVFMGNSITEGWKNTHPDFFEENPYIDRGISGQTTSQMLLRFRKDVIELQPKAVVFLAGINDIAENTGPIALEDIFGNIASMIELAKANNIKVVLCSVLPANDFPWRPSIKPADKVISLNKMLKNYAKENNLVYVDYYSEMVNDTKGLDPDIAKDGVHPTLKGYKIMEPMVKKGIDKVLGN</sequence>
<gene>
    <name evidence="3" type="ORF">OSR52_03775</name>
</gene>
<dbReference type="InterPro" id="IPR051532">
    <property type="entry name" value="Ester_Hydrolysis_Enzymes"/>
</dbReference>
<dbReference type="Pfam" id="PF13472">
    <property type="entry name" value="Lipase_GDSL_2"/>
    <property type="match status" value="1"/>
</dbReference>
<dbReference type="Gene3D" id="3.40.50.1110">
    <property type="entry name" value="SGNH hydrolase"/>
    <property type="match status" value="1"/>
</dbReference>
<dbReference type="InterPro" id="IPR036514">
    <property type="entry name" value="SGNH_hydro_sf"/>
</dbReference>
<dbReference type="PANTHER" id="PTHR30383:SF5">
    <property type="entry name" value="SGNH HYDROLASE-TYPE ESTERASE DOMAIN-CONTAINING PROTEIN"/>
    <property type="match status" value="1"/>
</dbReference>
<keyword evidence="3" id="KW-0378">Hydrolase</keyword>
<dbReference type="PANTHER" id="PTHR30383">
    <property type="entry name" value="THIOESTERASE 1/PROTEASE 1/LYSOPHOSPHOLIPASE L1"/>
    <property type="match status" value="1"/>
</dbReference>
<dbReference type="SUPFAM" id="SSF52266">
    <property type="entry name" value="SGNH hydrolase"/>
    <property type="match status" value="1"/>
</dbReference>